<dbReference type="Gene3D" id="3.60.10.10">
    <property type="entry name" value="Endonuclease/exonuclease/phosphatase"/>
    <property type="match status" value="1"/>
</dbReference>
<dbReference type="SUPFAM" id="SSF56219">
    <property type="entry name" value="DNase I-like"/>
    <property type="match status" value="1"/>
</dbReference>
<evidence type="ECO:0000313" key="2">
    <source>
        <dbReference type="Proteomes" id="UP001209878"/>
    </source>
</evidence>
<sequence>MHVYNTPLSNSELGHEHEIDIECLLYNDLPTQCRYYTPAKFSTNISGTYRASNLNVIHFNARSLKANLDQIKDTFRGLEYTFHIIAISETLFKENNWFGDEVSHFYVAFSGYKLYCNDRNNKTGGGVAIFVSEMEYPYSTLVLVIRVRVLLE</sequence>
<dbReference type="AlphaFoldDB" id="A0AAD9JZK5"/>
<dbReference type="InterPro" id="IPR036691">
    <property type="entry name" value="Endo/exonu/phosph_ase_sf"/>
</dbReference>
<accession>A0AAD9JZK5</accession>
<dbReference type="EMBL" id="JAODUO010001525">
    <property type="protein sequence ID" value="KAK2162393.1"/>
    <property type="molecule type" value="Genomic_DNA"/>
</dbReference>
<protein>
    <submittedName>
        <fullName evidence="1">Uncharacterized protein</fullName>
    </submittedName>
</protein>
<evidence type="ECO:0000313" key="1">
    <source>
        <dbReference type="EMBL" id="KAK2162393.1"/>
    </source>
</evidence>
<reference evidence="1" key="1">
    <citation type="journal article" date="2023" name="Mol. Biol. Evol.">
        <title>Third-Generation Sequencing Reveals the Adaptive Role of the Epigenome in Three Deep-Sea Polychaetes.</title>
        <authorList>
            <person name="Perez M."/>
            <person name="Aroh O."/>
            <person name="Sun Y."/>
            <person name="Lan Y."/>
            <person name="Juniper S.K."/>
            <person name="Young C.R."/>
            <person name="Angers B."/>
            <person name="Qian P.Y."/>
        </authorList>
    </citation>
    <scope>NUCLEOTIDE SEQUENCE</scope>
    <source>
        <strain evidence="1">R07B-5</strain>
    </source>
</reference>
<dbReference type="Proteomes" id="UP001209878">
    <property type="component" value="Unassembled WGS sequence"/>
</dbReference>
<name>A0AAD9JZK5_RIDPI</name>
<comment type="caution">
    <text evidence="1">The sequence shown here is derived from an EMBL/GenBank/DDBJ whole genome shotgun (WGS) entry which is preliminary data.</text>
</comment>
<gene>
    <name evidence="1" type="ORF">NP493_1525g00007</name>
</gene>
<proteinExistence type="predicted"/>
<organism evidence="1 2">
    <name type="scientific">Ridgeia piscesae</name>
    <name type="common">Tubeworm</name>
    <dbReference type="NCBI Taxonomy" id="27915"/>
    <lineage>
        <taxon>Eukaryota</taxon>
        <taxon>Metazoa</taxon>
        <taxon>Spiralia</taxon>
        <taxon>Lophotrochozoa</taxon>
        <taxon>Annelida</taxon>
        <taxon>Polychaeta</taxon>
        <taxon>Sedentaria</taxon>
        <taxon>Canalipalpata</taxon>
        <taxon>Sabellida</taxon>
        <taxon>Siboglinidae</taxon>
        <taxon>Ridgeia</taxon>
    </lineage>
</organism>
<keyword evidence="2" id="KW-1185">Reference proteome</keyword>